<organism evidence="2">
    <name type="scientific">Timema cristinae</name>
    <name type="common">Walking stick</name>
    <dbReference type="NCBI Taxonomy" id="61476"/>
    <lineage>
        <taxon>Eukaryota</taxon>
        <taxon>Metazoa</taxon>
        <taxon>Ecdysozoa</taxon>
        <taxon>Arthropoda</taxon>
        <taxon>Hexapoda</taxon>
        <taxon>Insecta</taxon>
        <taxon>Pterygota</taxon>
        <taxon>Neoptera</taxon>
        <taxon>Polyneoptera</taxon>
        <taxon>Phasmatodea</taxon>
        <taxon>Timematodea</taxon>
        <taxon>Timematoidea</taxon>
        <taxon>Timematidae</taxon>
        <taxon>Timema</taxon>
    </lineage>
</organism>
<dbReference type="EMBL" id="OC321761">
    <property type="protein sequence ID" value="CAD7410615.1"/>
    <property type="molecule type" value="Genomic_DNA"/>
</dbReference>
<accession>A0A7R9DBR6</accession>
<dbReference type="AlphaFoldDB" id="A0A7R9DBR6"/>
<protein>
    <submittedName>
        <fullName evidence="2">Uncharacterized protein</fullName>
    </submittedName>
</protein>
<sequence length="155" mass="16764">MRSVADILRRNITSLQKKSLTSLKTGYSSFLTSSAALRIEVGTLVGLADPVNLFGALSPGAACNDVTREPETKSVSRRTTPTIHGGRRVTKMATSESTEEQNATKEMTSLPTDKTYMAVAPPRYPDRGSHNIAPEMCELVTKSGPFGSDIEIYIL</sequence>
<proteinExistence type="predicted"/>
<evidence type="ECO:0000256" key="1">
    <source>
        <dbReference type="SAM" id="MobiDB-lite"/>
    </source>
</evidence>
<evidence type="ECO:0000313" key="2">
    <source>
        <dbReference type="EMBL" id="CAD7410615.1"/>
    </source>
</evidence>
<reference evidence="2" key="1">
    <citation type="submission" date="2020-11" db="EMBL/GenBank/DDBJ databases">
        <authorList>
            <person name="Tran Van P."/>
        </authorList>
    </citation>
    <scope>NUCLEOTIDE SEQUENCE</scope>
</reference>
<gene>
    <name evidence="2" type="ORF">TCEB3V08_LOCUS10567</name>
</gene>
<feature type="region of interest" description="Disordered" evidence="1">
    <location>
        <begin position="69"/>
        <end position="106"/>
    </location>
</feature>
<name>A0A7R9DBR6_TIMCR</name>
<feature type="compositionally biased region" description="Polar residues" evidence="1">
    <location>
        <begin position="92"/>
        <end position="106"/>
    </location>
</feature>